<protein>
    <submittedName>
        <fullName evidence="2">Uncharacterized protein</fullName>
    </submittedName>
</protein>
<dbReference type="AlphaFoldDB" id="A0A7S0PLI3"/>
<gene>
    <name evidence="2" type="ORF">OMED0929_LOCUS1226</name>
</gene>
<feature type="region of interest" description="Disordered" evidence="1">
    <location>
        <begin position="171"/>
        <end position="190"/>
    </location>
</feature>
<evidence type="ECO:0000256" key="1">
    <source>
        <dbReference type="SAM" id="MobiDB-lite"/>
    </source>
</evidence>
<dbReference type="EMBL" id="HBEW01001427">
    <property type="protein sequence ID" value="CAD8577484.1"/>
    <property type="molecule type" value="Transcribed_RNA"/>
</dbReference>
<accession>A0A7S0PLI3</accession>
<reference evidence="2" key="1">
    <citation type="submission" date="2021-01" db="EMBL/GenBank/DDBJ databases">
        <authorList>
            <person name="Corre E."/>
            <person name="Pelletier E."/>
            <person name="Niang G."/>
            <person name="Scheremetjew M."/>
            <person name="Finn R."/>
            <person name="Kale V."/>
            <person name="Holt S."/>
            <person name="Cochrane G."/>
            <person name="Meng A."/>
            <person name="Brown T."/>
            <person name="Cohen L."/>
        </authorList>
    </citation>
    <scope>NUCLEOTIDE SEQUENCE</scope>
    <source>
        <strain evidence="2">Clade-D-RCC2572</strain>
    </source>
</reference>
<proteinExistence type="predicted"/>
<evidence type="ECO:0000313" key="2">
    <source>
        <dbReference type="EMBL" id="CAD8577484.1"/>
    </source>
</evidence>
<sequence>MVTISRERVIKVGKELKLWEVEDTEAWRTKARAFIEDEAAIQRASSQIRGFNLTPTSGPALVDLLIQAHVCDNDGLKRMSKANAESFNVETVKFKRKKRRARALAGEPAGERCQATTLRGEACRNSGKYDGFCCVHAQKCQFYEVTGKRCTTRAVDGDLCPKHAHRRFDLDEERENLTEKERASSMNSPGRLSELVTATPMTTSPGTLTPPRRVCKGKKLKVGKKRSDEAEDEDCHALPMKGSDYCRHHQNQSTGPSLVVNADLQEEQQLVCIPVDSSTETSELDETQAFNGESTSPNVNAKRVCHGKSRITGKSCGQRAQKDSAYCRFHQDQDPDFETDKLATNFREIRALQEQKNAIEILDDIDEYAVATYTLTKKSNNRMRKLTSSLGLSKEKTRRVDLTIYPSGVIFLYPDMRDNEEGKILGKFKLQNLEVEVVPETRDDETRTVRFKYLRSDGAPQKDFINVKRETAQEIKDIVNALKNRQVEKARELADGSSKKEPPYHRWLDQVLHTADVDKESDLREILYCRSGQMDNQLEDGFVEELDADGKSVVFWWGSSRNNRTGRKIGNANDKKEFCKELRTLLIKDLCVEDSAMLTEGVSTDDSRNGNQEVTSGTMEEALRIRTYGDWFEAAVDECKQKAAHVGKPRDFEYQHELTALLTKKFLMDKRERLVSQLDAFQRDGVYWWDPACQKFPIGDSRHLEPFSAALEQVFPDHYKPNGVKLLDGQYVQKEKTRPSWPEKTKKECWDKLRNPVSGVLCKAFASAFDVAPASDVATFVNDQNAPDSEFRVDMYGNVVAKPGAAGLAPFSVCYTEYDHVLPWSRGGTSQSRNVEVISWIANRRKSNYFLHGTDYVQGWSTASKPLNEIGLSVEQFVSLWLNLRDNLTVLRKTGTQARLTELRSSKLGKRLVEDILYKTCAMENSWKLCRDVLAGGSTNMNGEYEQILPARPRGDLLKTLLAFFATADDAEEAARKARNYMMIDAAVINSA</sequence>
<name>A0A7S0PLI3_9CHLO</name>
<organism evidence="2">
    <name type="scientific">Ostreococcus mediterraneus</name>
    <dbReference type="NCBI Taxonomy" id="1486918"/>
    <lineage>
        <taxon>Eukaryota</taxon>
        <taxon>Viridiplantae</taxon>
        <taxon>Chlorophyta</taxon>
        <taxon>Mamiellophyceae</taxon>
        <taxon>Mamiellales</taxon>
        <taxon>Bathycoccaceae</taxon>
        <taxon>Ostreococcus</taxon>
    </lineage>
</organism>